<gene>
    <name evidence="1" type="ORF">PP769_08875</name>
</gene>
<dbReference type="EMBL" id="CP116967">
    <property type="protein sequence ID" value="WNM59852.1"/>
    <property type="molecule type" value="Genomic_DNA"/>
</dbReference>
<evidence type="ECO:0000313" key="1">
    <source>
        <dbReference type="EMBL" id="WNM59852.1"/>
    </source>
</evidence>
<name>A0AA96GF05_9BACT</name>
<keyword evidence="2" id="KW-1185">Reference proteome</keyword>
<proteinExistence type="predicted"/>
<dbReference type="AlphaFoldDB" id="A0AA96GF05"/>
<dbReference type="RefSeq" id="WP_312646725.1">
    <property type="nucleotide sequence ID" value="NZ_CP116967.1"/>
</dbReference>
<dbReference type="Proteomes" id="UP001302719">
    <property type="component" value="Chromosome"/>
</dbReference>
<protein>
    <submittedName>
        <fullName evidence="1">Uncharacterized protein</fullName>
    </submittedName>
</protein>
<sequence>MAVRDREWPGYTIWYCCQECGRLWTYQGSDVVALDLCSSLGPAMVGDGVRGRMCAICEGRCHAPSAEI</sequence>
<accession>A0AA96GF05</accession>
<evidence type="ECO:0000313" key="2">
    <source>
        <dbReference type="Proteomes" id="UP001302719"/>
    </source>
</evidence>
<reference evidence="1 2" key="1">
    <citation type="submission" date="2023-01" db="EMBL/GenBank/DDBJ databases">
        <title>Cultivation and genomic characterization of new, ubiquitous marine nitrite-oxidizing bacteria from the Nitrospirales.</title>
        <authorList>
            <person name="Mueller A.J."/>
            <person name="Daebeler A."/>
            <person name="Herbold C.W."/>
            <person name="Kirkegaard R.H."/>
            <person name="Daims H."/>
        </authorList>
    </citation>
    <scope>NUCLEOTIDE SEQUENCE [LARGE SCALE GENOMIC DNA]</scope>
    <source>
        <strain evidence="1 2">VA</strain>
    </source>
</reference>
<organism evidence="1 2">
    <name type="scientific">Candidatus Nitrospira allomarina</name>
    <dbReference type="NCBI Taxonomy" id="3020900"/>
    <lineage>
        <taxon>Bacteria</taxon>
        <taxon>Pseudomonadati</taxon>
        <taxon>Nitrospirota</taxon>
        <taxon>Nitrospiria</taxon>
        <taxon>Nitrospirales</taxon>
        <taxon>Nitrospiraceae</taxon>
        <taxon>Nitrospira</taxon>
    </lineage>
</organism>
<dbReference type="KEGG" id="nall:PP769_08875"/>